<keyword evidence="2" id="KW-1185">Reference proteome</keyword>
<dbReference type="RefSeq" id="WP_088273973.1">
    <property type="nucleotide sequence ID" value="NZ_FNVE01000002.1"/>
</dbReference>
<dbReference type="Proteomes" id="UP000243518">
    <property type="component" value="Unassembled WGS sequence"/>
</dbReference>
<reference evidence="1 2" key="1">
    <citation type="submission" date="2016-10" db="EMBL/GenBank/DDBJ databases">
        <authorList>
            <person name="Varghese N."/>
            <person name="Submissions S."/>
        </authorList>
    </citation>
    <scope>NUCLEOTIDE SEQUENCE [LARGE SCALE GENOMIC DNA]</scope>
    <source>
        <strain evidence="1 2">CECT 8317</strain>
    </source>
</reference>
<dbReference type="EMBL" id="FNVE01000002">
    <property type="protein sequence ID" value="SEF82465.1"/>
    <property type="molecule type" value="Genomic_DNA"/>
</dbReference>
<gene>
    <name evidence="1" type="ORF">SAMN05216586_10232</name>
</gene>
<organism evidence="1 2">
    <name type="scientific">Halopseudomonas aestusnigri</name>
    <dbReference type="NCBI Taxonomy" id="857252"/>
    <lineage>
        <taxon>Bacteria</taxon>
        <taxon>Pseudomonadati</taxon>
        <taxon>Pseudomonadota</taxon>
        <taxon>Gammaproteobacteria</taxon>
        <taxon>Pseudomonadales</taxon>
        <taxon>Pseudomonadaceae</taxon>
        <taxon>Halopseudomonas</taxon>
    </lineage>
</organism>
<name>A0AAQ1G5C1_9GAMM</name>
<evidence type="ECO:0000313" key="2">
    <source>
        <dbReference type="Proteomes" id="UP000243518"/>
    </source>
</evidence>
<sequence length="94" mass="10384">MNTLTDLSKKLLPAQVNAGGAFSVAFTHTRIYGTSTQNYGTLQVHREAKQLRLHLRVDGELHTLTIPQAEATNPVARIEKWIDDCANGQLERAA</sequence>
<accession>A0AAQ1G5C1</accession>
<comment type="caution">
    <text evidence="1">The sequence shown here is derived from an EMBL/GenBank/DDBJ whole genome shotgun (WGS) entry which is preliminary data.</text>
</comment>
<protein>
    <submittedName>
        <fullName evidence="1">Uncharacterized protein</fullName>
    </submittedName>
</protein>
<dbReference type="AlphaFoldDB" id="A0AAQ1G5C1"/>
<evidence type="ECO:0000313" key="1">
    <source>
        <dbReference type="EMBL" id="SEF82465.1"/>
    </source>
</evidence>
<proteinExistence type="predicted"/>